<protein>
    <submittedName>
        <fullName evidence="2">Uncharacterized protein</fullName>
    </submittedName>
</protein>
<dbReference type="Proteomes" id="UP001266305">
    <property type="component" value="Unassembled WGS sequence"/>
</dbReference>
<feature type="region of interest" description="Disordered" evidence="1">
    <location>
        <begin position="63"/>
        <end position="84"/>
    </location>
</feature>
<feature type="compositionally biased region" description="Pro residues" evidence="1">
    <location>
        <begin position="70"/>
        <end position="84"/>
    </location>
</feature>
<keyword evidence="3" id="KW-1185">Reference proteome</keyword>
<gene>
    <name evidence="2" type="ORF">P7K49_006027</name>
</gene>
<dbReference type="EMBL" id="JASSZA010000003">
    <property type="protein sequence ID" value="KAK2115401.1"/>
    <property type="molecule type" value="Genomic_DNA"/>
</dbReference>
<sequence length="139" mass="14952">MQKLRLPQSPPDPTACTVPRNLKLTLLSGWIRAGFQQREPCLSGSQRDLCALFSVLPIDENLSLEDRSPHPSPQDPQPGSCPAPVRPALCLAGLHAQLPHLHLPTPPQASKGCPPSRLVVTVAHLAIPNGHGEPLERQA</sequence>
<proteinExistence type="predicted"/>
<evidence type="ECO:0000313" key="2">
    <source>
        <dbReference type="EMBL" id="KAK2115401.1"/>
    </source>
</evidence>
<evidence type="ECO:0000256" key="1">
    <source>
        <dbReference type="SAM" id="MobiDB-lite"/>
    </source>
</evidence>
<name>A0ABQ9W206_SAGOE</name>
<evidence type="ECO:0000313" key="3">
    <source>
        <dbReference type="Proteomes" id="UP001266305"/>
    </source>
</evidence>
<reference evidence="2 3" key="1">
    <citation type="submission" date="2023-05" db="EMBL/GenBank/DDBJ databases">
        <title>B98-5 Cell Line De Novo Hybrid Assembly: An Optical Mapping Approach.</title>
        <authorList>
            <person name="Kananen K."/>
            <person name="Auerbach J.A."/>
            <person name="Kautto E."/>
            <person name="Blachly J.S."/>
        </authorList>
    </citation>
    <scope>NUCLEOTIDE SEQUENCE [LARGE SCALE GENOMIC DNA]</scope>
    <source>
        <strain evidence="2">B95-8</strain>
        <tissue evidence="2">Cell line</tissue>
    </source>
</reference>
<accession>A0ABQ9W206</accession>
<comment type="caution">
    <text evidence="2">The sequence shown here is derived from an EMBL/GenBank/DDBJ whole genome shotgun (WGS) entry which is preliminary data.</text>
</comment>
<organism evidence="2 3">
    <name type="scientific">Saguinus oedipus</name>
    <name type="common">Cotton-top tamarin</name>
    <name type="synonym">Oedipomidas oedipus</name>
    <dbReference type="NCBI Taxonomy" id="9490"/>
    <lineage>
        <taxon>Eukaryota</taxon>
        <taxon>Metazoa</taxon>
        <taxon>Chordata</taxon>
        <taxon>Craniata</taxon>
        <taxon>Vertebrata</taxon>
        <taxon>Euteleostomi</taxon>
        <taxon>Mammalia</taxon>
        <taxon>Eutheria</taxon>
        <taxon>Euarchontoglires</taxon>
        <taxon>Primates</taxon>
        <taxon>Haplorrhini</taxon>
        <taxon>Platyrrhini</taxon>
        <taxon>Cebidae</taxon>
        <taxon>Callitrichinae</taxon>
        <taxon>Saguinus</taxon>
    </lineage>
</organism>